<accession>A0AC61RXW1</accession>
<protein>
    <submittedName>
        <fullName evidence="1">Class B sortase</fullName>
        <ecNumber evidence="1">3.4.22.71</ecNumber>
    </submittedName>
</protein>
<dbReference type="EMBL" id="SRYA01000013">
    <property type="protein sequence ID" value="TGY96788.1"/>
    <property type="molecule type" value="Genomic_DNA"/>
</dbReference>
<keyword evidence="2" id="KW-1185">Reference proteome</keyword>
<gene>
    <name evidence="1" type="primary">srtB</name>
    <name evidence="1" type="ORF">E5329_08495</name>
</gene>
<keyword evidence="1" id="KW-0378">Hydrolase</keyword>
<evidence type="ECO:0000313" key="1">
    <source>
        <dbReference type="EMBL" id="TGY96788.1"/>
    </source>
</evidence>
<sequence length="253" mass="28432">MKFEKKSILSVLFIVVFGAAVSLVSFRTGNVSFSGDAAASVELSLETAADSVKHTDESGNVTIDFEMLQEWNPDIYAWITVPGTSIDYPVLQKSDAEDPYDNYYLNHTVDLEEGLPGAIYSQPVNQKDFMDSVTVLYGHNMKNGKMFTSLHEFEDSDFFEKNHQIMVYTPDGTLTYEIFAAVDFSDALIPYEYEFSDSAQVQKYLEDVENSTGNFREGTDVSQENRILTLSTCYSGRDDRRLLIEAVLTDDAV</sequence>
<comment type="caution">
    <text evidence="1">The sequence shown here is derived from an EMBL/GenBank/DDBJ whole genome shotgun (WGS) entry which is preliminary data.</text>
</comment>
<dbReference type="Proteomes" id="UP000304953">
    <property type="component" value="Unassembled WGS sequence"/>
</dbReference>
<reference evidence="1" key="1">
    <citation type="submission" date="2019-04" db="EMBL/GenBank/DDBJ databases">
        <title>Microbes associate with the intestines of laboratory mice.</title>
        <authorList>
            <person name="Navarre W."/>
            <person name="Wong E."/>
            <person name="Huang K."/>
            <person name="Tropini C."/>
            <person name="Ng K."/>
            <person name="Yu B."/>
        </authorList>
    </citation>
    <scope>NUCLEOTIDE SEQUENCE</scope>
    <source>
        <strain evidence="1">NM01_1-7b</strain>
    </source>
</reference>
<proteinExistence type="predicted"/>
<dbReference type="EC" id="3.4.22.71" evidence="1"/>
<name>A0AC61RXW1_9FIRM</name>
<organism evidence="1 2">
    <name type="scientific">Petralouisia muris</name>
    <dbReference type="NCBI Taxonomy" id="3032872"/>
    <lineage>
        <taxon>Bacteria</taxon>
        <taxon>Bacillati</taxon>
        <taxon>Bacillota</taxon>
        <taxon>Clostridia</taxon>
        <taxon>Lachnospirales</taxon>
        <taxon>Lachnospiraceae</taxon>
        <taxon>Petralouisia</taxon>
    </lineage>
</organism>
<evidence type="ECO:0000313" key="2">
    <source>
        <dbReference type="Proteomes" id="UP000304953"/>
    </source>
</evidence>